<organism evidence="5 6">
    <name type="scientific">Knufia obscura</name>
    <dbReference type="NCBI Taxonomy" id="1635080"/>
    <lineage>
        <taxon>Eukaryota</taxon>
        <taxon>Fungi</taxon>
        <taxon>Dikarya</taxon>
        <taxon>Ascomycota</taxon>
        <taxon>Pezizomycotina</taxon>
        <taxon>Eurotiomycetes</taxon>
        <taxon>Chaetothyriomycetidae</taxon>
        <taxon>Chaetothyriales</taxon>
        <taxon>Trichomeriaceae</taxon>
        <taxon>Knufia</taxon>
    </lineage>
</organism>
<feature type="compositionally biased region" description="Basic and acidic residues" evidence="3">
    <location>
        <begin position="32"/>
        <end position="47"/>
    </location>
</feature>
<dbReference type="CDD" id="cd12148">
    <property type="entry name" value="fungal_TF_MHR"/>
    <property type="match status" value="1"/>
</dbReference>
<evidence type="ECO:0000313" key="5">
    <source>
        <dbReference type="EMBL" id="KAK5945620.1"/>
    </source>
</evidence>
<dbReference type="PANTHER" id="PTHR31001">
    <property type="entry name" value="UNCHARACTERIZED TRANSCRIPTIONAL REGULATORY PROTEIN"/>
    <property type="match status" value="1"/>
</dbReference>
<comment type="caution">
    <text evidence="5">The sequence shown here is derived from an EMBL/GenBank/DDBJ whole genome shotgun (WGS) entry which is preliminary data.</text>
</comment>
<dbReference type="InterPro" id="IPR050613">
    <property type="entry name" value="Sec_Metabolite_Reg"/>
</dbReference>
<feature type="domain" description="Xylanolytic transcriptional activator regulatory" evidence="4">
    <location>
        <begin position="234"/>
        <end position="426"/>
    </location>
</feature>
<dbReference type="EMBL" id="JAVHJV010000002">
    <property type="protein sequence ID" value="KAK5945620.1"/>
    <property type="molecule type" value="Genomic_DNA"/>
</dbReference>
<dbReference type="GeneID" id="89996274"/>
<comment type="subcellular location">
    <subcellularLocation>
        <location evidence="1">Nucleus</location>
    </subcellularLocation>
</comment>
<dbReference type="Proteomes" id="UP001334248">
    <property type="component" value="Unassembled WGS sequence"/>
</dbReference>
<feature type="compositionally biased region" description="Polar residues" evidence="3">
    <location>
        <begin position="75"/>
        <end position="88"/>
    </location>
</feature>
<dbReference type="InterPro" id="IPR007219">
    <property type="entry name" value="XnlR_reg_dom"/>
</dbReference>
<keyword evidence="2" id="KW-0539">Nucleus</keyword>
<feature type="compositionally biased region" description="Low complexity" evidence="3">
    <location>
        <begin position="89"/>
        <end position="104"/>
    </location>
</feature>
<dbReference type="PANTHER" id="PTHR31001:SF79">
    <property type="entry name" value="ZN(II)2CYS6 TRANSCRIPTION FACTOR (EUROFUNG)"/>
    <property type="match status" value="1"/>
</dbReference>
<feature type="compositionally biased region" description="Basic and acidic residues" evidence="3">
    <location>
        <begin position="148"/>
        <end position="159"/>
    </location>
</feature>
<feature type="region of interest" description="Disordered" evidence="3">
    <location>
        <begin position="74"/>
        <end position="104"/>
    </location>
</feature>
<feature type="region of interest" description="Disordered" evidence="3">
    <location>
        <begin position="140"/>
        <end position="179"/>
    </location>
</feature>
<dbReference type="Pfam" id="PF04082">
    <property type="entry name" value="Fungal_trans"/>
    <property type="match status" value="1"/>
</dbReference>
<evidence type="ECO:0000256" key="2">
    <source>
        <dbReference type="ARBA" id="ARBA00023242"/>
    </source>
</evidence>
<accession>A0ABR0RZD9</accession>
<evidence type="ECO:0000259" key="4">
    <source>
        <dbReference type="Pfam" id="PF04082"/>
    </source>
</evidence>
<evidence type="ECO:0000313" key="6">
    <source>
        <dbReference type="Proteomes" id="UP001334248"/>
    </source>
</evidence>
<gene>
    <name evidence="5" type="ORF">PMZ80_002825</name>
</gene>
<dbReference type="RefSeq" id="XP_064733710.1">
    <property type="nucleotide sequence ID" value="XM_064871257.1"/>
</dbReference>
<proteinExistence type="predicted"/>
<sequence>MSQKKGQVRQGASDMPAIQQPVQHALPVEEDDSRKRRAVDSSYRDDDAIPPPAIKVIEQKLNQLTSLMHDINRLTPVSNGSSPGSSQYDNAATTSSSAAEDTSNNPFTLYGIPNATSVPDGAPWANVLTKLDQLNNLLRSGIKPQPRKAQESSMEDKRSAGQGQPSIEPGHVPSKPPKNALLPFGYDLTGAYSPETDTMAPTEEQSSVLFRSWLFSTYPIYPSVSPRLVLAKYEAFNQWYRRGMDKGEQNPDASFMPYLTLIWYTGYISLSDRAKDKWFPRTNCKPFWVQSLRGRLEHQLETMRSEATPSIWALAAAIIGQHLAIGGQNIVNNSICNMLIIRAAQSLGLHSEKTLKVLDATEAEMKRRLLWETISLDVDVSTVSGMPVVLDEIYTDTEMVSELKEMLVGTTEAQEYEAHLQEPGTQSDRPDDPASCKTSSFVSVYHLVAKARHILAAATKRTLKVNMSAQPMTMNELKELRKLIVRTSKEVHATISRIPCRGAPEFDFTPEVVRAVTEFDHLDSMGSQITEHEIGFFLRDHSSSEGLEGVTMHHKTATIAFHKWARITLSLLVDRLDCISYAPFLKNPKSRMWAVARNCALKVCHGFMRKFLSLAKDPELCRFRWAWGGTLHPMHATIIMLIDLHDRPHSDEAPRSRAMIDKMFSLASPEKGIVDNKFIALPLKEGGTEAWTMLRKLRHRTWQKAGLDPDVLWSEEDQISVGVGKPLSENDLFIRSLREDIILSHKQRRNRTGTESNAGLGHRNLFSGTVAEYARKQRLHPSELSPGDRVEGPIVRGLADLDIALEVPQILLLRASHNQELMPYPVEVVTNNVADHQQPSGEKTGDILQTRSGLGSEGAGTFHIGELIKKIRGSQPNRAFGQAPPTSTLSSVPGVEDQSTKDDCNFRNILELERVAYQDLQERRSAPIVHLINHNGDQTISSGGPTGPKFSDYPVPPGPTFNVPKVNGYGTQHITTTQQQHGTAPWNQTAALPQTASAVPTTNNFGYLGMMTWPQVFFSSPHPSGFGTQPHSQAEAQLRIPPEAVNNNPSNYLTNTNPNMDVDTNFMPEVDFDWDKWDEIFGQYGGFEDMLMGQSEDTTLSFDDWHAEAGVAHGS</sequence>
<name>A0ABR0RZD9_9EURO</name>
<protein>
    <recommendedName>
        <fullName evidence="4">Xylanolytic transcriptional activator regulatory domain-containing protein</fullName>
    </recommendedName>
</protein>
<feature type="region of interest" description="Disordered" evidence="3">
    <location>
        <begin position="1"/>
        <end position="52"/>
    </location>
</feature>
<keyword evidence="6" id="KW-1185">Reference proteome</keyword>
<evidence type="ECO:0000256" key="3">
    <source>
        <dbReference type="SAM" id="MobiDB-lite"/>
    </source>
</evidence>
<reference evidence="5 6" key="1">
    <citation type="journal article" date="2023" name="Res Sq">
        <title>Genomic and morphological characterization of Knufia obscura isolated from the Mars 2020 spacecraft assembly facility.</title>
        <authorList>
            <person name="Chander A.M."/>
            <person name="Teixeira M.M."/>
            <person name="Singh N.K."/>
            <person name="Williams M.P."/>
            <person name="Parker C.W."/>
            <person name="Leo P."/>
            <person name="Stajich J.E."/>
            <person name="Torok T."/>
            <person name="Tighe S."/>
            <person name="Mason C.E."/>
            <person name="Venkateswaran K."/>
        </authorList>
    </citation>
    <scope>NUCLEOTIDE SEQUENCE [LARGE SCALE GENOMIC DNA]</scope>
    <source>
        <strain evidence="5 6">CCFEE 5817</strain>
    </source>
</reference>
<evidence type="ECO:0000256" key="1">
    <source>
        <dbReference type="ARBA" id="ARBA00004123"/>
    </source>
</evidence>
<feature type="region of interest" description="Disordered" evidence="3">
    <location>
        <begin position="876"/>
        <end position="900"/>
    </location>
</feature>